<evidence type="ECO:0000256" key="1">
    <source>
        <dbReference type="ARBA" id="ARBA00008520"/>
    </source>
</evidence>
<dbReference type="GO" id="GO:1901982">
    <property type="term" value="F:maltose binding"/>
    <property type="evidence" value="ECO:0007669"/>
    <property type="project" value="TreeGrafter"/>
</dbReference>
<protein>
    <submittedName>
        <fullName evidence="5">ABC transporter substrate-binding protein</fullName>
    </submittedName>
    <submittedName>
        <fullName evidence="6">Maltose/maltodextrin-binding protein</fullName>
    </submittedName>
</protein>
<dbReference type="Pfam" id="PF13416">
    <property type="entry name" value="SBP_bac_8"/>
    <property type="match status" value="1"/>
</dbReference>
<reference evidence="5 8" key="2">
    <citation type="submission" date="2016-11" db="EMBL/GenBank/DDBJ databases">
        <title>complete genome sequence of Bifidobacterium choerinum strain FMB-1.</title>
        <authorList>
            <person name="Park C.-S."/>
            <person name="Jung D.-H."/>
            <person name="Choi D.-S."/>
        </authorList>
    </citation>
    <scope>NUCLEOTIDE SEQUENCE [LARGE SCALE GENOMIC DNA]</scope>
    <source>
        <strain evidence="5 8">FMB-1</strain>
    </source>
</reference>
<dbReference type="KEGG" id="bcho:BcFMB_02085"/>
<proteinExistence type="inferred from homology"/>
<dbReference type="EMBL" id="CP018044">
    <property type="protein sequence ID" value="ATU19918.1"/>
    <property type="molecule type" value="Genomic_DNA"/>
</dbReference>
<name>A0A087ADA9_9BIFI</name>
<evidence type="ECO:0000313" key="5">
    <source>
        <dbReference type="EMBL" id="ATU19918.1"/>
    </source>
</evidence>
<dbReference type="STRING" id="35760.BCHO_1242"/>
<evidence type="ECO:0000256" key="4">
    <source>
        <dbReference type="SAM" id="SignalP"/>
    </source>
</evidence>
<keyword evidence="3 4" id="KW-0732">Signal</keyword>
<dbReference type="OrthoDB" id="9764072at2"/>
<keyword evidence="7" id="KW-1185">Reference proteome</keyword>
<reference evidence="6 7" key="1">
    <citation type="submission" date="2014-03" db="EMBL/GenBank/DDBJ databases">
        <title>Genomics of Bifidobacteria.</title>
        <authorList>
            <person name="Ventura M."/>
            <person name="Milani C."/>
            <person name="Lugli G.A."/>
        </authorList>
    </citation>
    <scope>NUCLEOTIDE SEQUENCE [LARGE SCALE GENOMIC DNA]</scope>
    <source>
        <strain evidence="6 7">LMG 10510</strain>
    </source>
</reference>
<dbReference type="InterPro" id="IPR006059">
    <property type="entry name" value="SBP"/>
</dbReference>
<dbReference type="AlphaFoldDB" id="A0A087ADA9"/>
<dbReference type="Proteomes" id="UP000229907">
    <property type="component" value="Chromosome"/>
</dbReference>
<feature type="chain" id="PRO_5044540235" evidence="4">
    <location>
        <begin position="23"/>
        <end position="423"/>
    </location>
</feature>
<accession>A0A087ADA9</accession>
<keyword evidence="2" id="KW-0813">Transport</keyword>
<organism evidence="6 7">
    <name type="scientific">Bifidobacterium choerinum</name>
    <dbReference type="NCBI Taxonomy" id="35760"/>
    <lineage>
        <taxon>Bacteria</taxon>
        <taxon>Bacillati</taxon>
        <taxon>Actinomycetota</taxon>
        <taxon>Actinomycetes</taxon>
        <taxon>Bifidobacteriales</taxon>
        <taxon>Bifidobacteriaceae</taxon>
        <taxon>Bifidobacterium</taxon>
    </lineage>
</organism>
<feature type="signal peptide" evidence="4">
    <location>
        <begin position="1"/>
        <end position="22"/>
    </location>
</feature>
<dbReference type="SUPFAM" id="SSF53850">
    <property type="entry name" value="Periplasmic binding protein-like II"/>
    <property type="match status" value="1"/>
</dbReference>
<dbReference type="PANTHER" id="PTHR30061:SF50">
    <property type="entry name" value="MALTOSE_MALTODEXTRIN-BINDING PERIPLASMIC PROTEIN"/>
    <property type="match status" value="1"/>
</dbReference>
<dbReference type="eggNOG" id="COG2182">
    <property type="taxonomic scope" value="Bacteria"/>
</dbReference>
<dbReference type="GO" id="GO:0042956">
    <property type="term" value="P:maltodextrin transmembrane transport"/>
    <property type="evidence" value="ECO:0007669"/>
    <property type="project" value="TreeGrafter"/>
</dbReference>
<sequence>MMINWKKAIGLTAAVAMLVPMAACGGNDSNANGNAAASNSNEKQTATLTVWAPSEDADWINDMEAAFEKAHANYDITWKNATVSEGDAAKTVQTDPSAAADVYMFANDQLGTLIKLNAIGEVSEDVAKQVQDQNSKTMVQSVTGADGKIYGVPYTSNTYFMYYNKDKFSADDVKNLNTMLEKGKVSYPLTNSWYIPAFYLGAGMQMFGDKGQDGAAGIDFGSNADAVTKYLVDMVANPNFVLDDGTNGVSNLVDGTTDAMFSGSWSAADVKKGLGDKYGAVKMPSFTADGKDFQMKSFAGSKAVAFNPSAKNPQVASEFAAFLGSADAQKKHWEMREIVPSDKTLTDLEGMKDAPYVQAQIDTIEKTSVLQPTIAAMNGWWTPAENFGKAIYNKDVTADNYKDQTKTWMETENKEVKAQATEE</sequence>
<evidence type="ECO:0000256" key="2">
    <source>
        <dbReference type="ARBA" id="ARBA00022448"/>
    </source>
</evidence>
<dbReference type="GO" id="GO:0015768">
    <property type="term" value="P:maltose transport"/>
    <property type="evidence" value="ECO:0007669"/>
    <property type="project" value="TreeGrafter"/>
</dbReference>
<dbReference type="Proteomes" id="UP000028995">
    <property type="component" value="Unassembled WGS sequence"/>
</dbReference>
<evidence type="ECO:0000313" key="7">
    <source>
        <dbReference type="Proteomes" id="UP000028995"/>
    </source>
</evidence>
<evidence type="ECO:0000313" key="8">
    <source>
        <dbReference type="Proteomes" id="UP000229907"/>
    </source>
</evidence>
<evidence type="ECO:0000313" key="6">
    <source>
        <dbReference type="EMBL" id="KFI56759.1"/>
    </source>
</evidence>
<gene>
    <name evidence="5" type="ORF">BcFMB_02085</name>
    <name evidence="6" type="ORF">BCHO_1242</name>
</gene>
<dbReference type="GO" id="GO:0055052">
    <property type="term" value="C:ATP-binding cassette (ABC) transporter complex, substrate-binding subunit-containing"/>
    <property type="evidence" value="ECO:0007669"/>
    <property type="project" value="TreeGrafter"/>
</dbReference>
<dbReference type="RefSeq" id="WP_024541523.1">
    <property type="nucleotide sequence ID" value="NZ_CP018044.1"/>
</dbReference>
<dbReference type="Gene3D" id="3.40.190.10">
    <property type="entry name" value="Periplasmic binding protein-like II"/>
    <property type="match status" value="2"/>
</dbReference>
<dbReference type="EMBL" id="JGYU01000009">
    <property type="protein sequence ID" value="KFI56759.1"/>
    <property type="molecule type" value="Genomic_DNA"/>
</dbReference>
<comment type="similarity">
    <text evidence="1">Belongs to the bacterial solute-binding protein 1 family.</text>
</comment>
<evidence type="ECO:0000256" key="3">
    <source>
        <dbReference type="ARBA" id="ARBA00022729"/>
    </source>
</evidence>
<dbReference type="PANTHER" id="PTHR30061">
    <property type="entry name" value="MALTOSE-BINDING PERIPLASMIC PROTEIN"/>
    <property type="match status" value="1"/>
</dbReference>